<reference evidence="2 3" key="1">
    <citation type="submission" date="2019-07" db="EMBL/GenBank/DDBJ databases">
        <title>Whole genome shotgun sequence of Lactobacillus rapi NBRC 109618.</title>
        <authorList>
            <person name="Hosoyama A."/>
            <person name="Uohara A."/>
            <person name="Ohji S."/>
            <person name="Ichikawa N."/>
        </authorList>
    </citation>
    <scope>NUCLEOTIDE SEQUENCE [LARGE SCALE GENOMIC DNA]</scope>
    <source>
        <strain evidence="2 3">NBRC 109618</strain>
    </source>
</reference>
<evidence type="ECO:0000313" key="2">
    <source>
        <dbReference type="EMBL" id="GEP72735.1"/>
    </source>
</evidence>
<name>A0A512PNF7_9LACO</name>
<dbReference type="Pfam" id="PF09704">
    <property type="entry name" value="Cas_Cas5d"/>
    <property type="match status" value="1"/>
</dbReference>
<keyword evidence="1" id="KW-0051">Antiviral defense</keyword>
<dbReference type="AlphaFoldDB" id="A0A512PNF7"/>
<protein>
    <submittedName>
        <fullName evidence="2">Type I-E CRISPR-associated protein Cas5/CasD</fullName>
    </submittedName>
</protein>
<dbReference type="EMBL" id="BKAM01000031">
    <property type="protein sequence ID" value="GEP72735.1"/>
    <property type="molecule type" value="Genomic_DNA"/>
</dbReference>
<gene>
    <name evidence="2" type="ORF">LRA02_16030</name>
</gene>
<dbReference type="OrthoDB" id="3189549at2"/>
<dbReference type="CDD" id="cd09645">
    <property type="entry name" value="Cas5_I-E"/>
    <property type="match status" value="1"/>
</dbReference>
<comment type="caution">
    <text evidence="2">The sequence shown here is derived from an EMBL/GenBank/DDBJ whole genome shotgun (WGS) entry which is preliminary data.</text>
</comment>
<dbReference type="NCBIfam" id="TIGR01868">
    <property type="entry name" value="casD_Cas5e"/>
    <property type="match status" value="1"/>
</dbReference>
<dbReference type="InterPro" id="IPR021124">
    <property type="entry name" value="CRISPR-assoc_prot_Cas5"/>
</dbReference>
<organism evidence="2 3">
    <name type="scientific">Lentilactobacillus rapi</name>
    <dbReference type="NCBI Taxonomy" id="481723"/>
    <lineage>
        <taxon>Bacteria</taxon>
        <taxon>Bacillati</taxon>
        <taxon>Bacillota</taxon>
        <taxon>Bacilli</taxon>
        <taxon>Lactobacillales</taxon>
        <taxon>Lactobacillaceae</taxon>
        <taxon>Lentilactobacillus</taxon>
    </lineage>
</organism>
<dbReference type="Gene3D" id="3.30.70.2660">
    <property type="match status" value="1"/>
</dbReference>
<dbReference type="GO" id="GO:0043571">
    <property type="term" value="P:maintenance of CRISPR repeat elements"/>
    <property type="evidence" value="ECO:0007669"/>
    <property type="project" value="InterPro"/>
</dbReference>
<dbReference type="InterPro" id="IPR013422">
    <property type="entry name" value="CRISPR-assoc_prot_Cas5_N"/>
</dbReference>
<accession>A0A512PNF7</accession>
<evidence type="ECO:0000313" key="3">
    <source>
        <dbReference type="Proteomes" id="UP000321569"/>
    </source>
</evidence>
<dbReference type="STRING" id="1423795.FD12_GL002558"/>
<proteinExistence type="predicted"/>
<dbReference type="InterPro" id="IPR010147">
    <property type="entry name" value="CRISPR-assoc_prot_CasD"/>
</dbReference>
<dbReference type="GO" id="GO:0003723">
    <property type="term" value="F:RNA binding"/>
    <property type="evidence" value="ECO:0007669"/>
    <property type="project" value="InterPro"/>
</dbReference>
<dbReference type="RefSeq" id="WP_054749033.1">
    <property type="nucleotide sequence ID" value="NZ_BKAM01000031.1"/>
</dbReference>
<dbReference type="NCBIfam" id="TIGR02593">
    <property type="entry name" value="CRISPR_cas5"/>
    <property type="match status" value="1"/>
</dbReference>
<dbReference type="GO" id="GO:0051607">
    <property type="term" value="P:defense response to virus"/>
    <property type="evidence" value="ECO:0007669"/>
    <property type="project" value="UniProtKB-KW"/>
</dbReference>
<dbReference type="Proteomes" id="UP000321569">
    <property type="component" value="Unassembled WGS sequence"/>
</dbReference>
<sequence>MKTLTIKLTSPLQSYGNEATFSRRTSGGYPSKSAVIGMISAALGYQRDDPRIPALNDLAFAVRVDQPGKALSDFQTVEWKKGTRKITYRDYIQDAVFMAALGSEDEQLIEQIETALKHPKFQLFLGRRSNVPAGVLQTATFSDRDPIAVLKKMPWQASHWYQWRKRRNEFVKDVAIIADANLLPDNRSKMVKDRVESFDQRNRRHGYRAVATDYVDLQNPCFENKQAEIDNSVETKHDIFGFL</sequence>
<evidence type="ECO:0000256" key="1">
    <source>
        <dbReference type="ARBA" id="ARBA00023118"/>
    </source>
</evidence>